<dbReference type="PANTHER" id="PTHR31272">
    <property type="entry name" value="CYTOCHROME C-TYPE BIOGENESIS PROTEIN HI_1454-RELATED"/>
    <property type="match status" value="1"/>
</dbReference>
<evidence type="ECO:0000256" key="5">
    <source>
        <dbReference type="ARBA" id="ARBA00022989"/>
    </source>
</evidence>
<dbReference type="PANTHER" id="PTHR31272:SF4">
    <property type="entry name" value="CYTOCHROME C-TYPE BIOGENESIS PROTEIN HI_1454-RELATED"/>
    <property type="match status" value="1"/>
</dbReference>
<comment type="subcellular location">
    <subcellularLocation>
        <location evidence="1">Membrane</location>
        <topology evidence="1">Multi-pass membrane protein</topology>
    </subcellularLocation>
</comment>
<evidence type="ECO:0000256" key="2">
    <source>
        <dbReference type="ARBA" id="ARBA00006143"/>
    </source>
</evidence>
<evidence type="ECO:0000313" key="9">
    <source>
        <dbReference type="EMBL" id="EES52050.1"/>
    </source>
</evidence>
<keyword evidence="6 7" id="KW-0472">Membrane</keyword>
<evidence type="ECO:0000256" key="7">
    <source>
        <dbReference type="SAM" id="Phobius"/>
    </source>
</evidence>
<organism evidence="9 10">
    <name type="scientific">Leptospirillum ferrodiazotrophum</name>
    <dbReference type="NCBI Taxonomy" id="412449"/>
    <lineage>
        <taxon>Bacteria</taxon>
        <taxon>Pseudomonadati</taxon>
        <taxon>Nitrospirota</taxon>
        <taxon>Nitrospiria</taxon>
        <taxon>Nitrospirales</taxon>
        <taxon>Nitrospiraceae</taxon>
        <taxon>Leptospirillum</taxon>
    </lineage>
</organism>
<evidence type="ECO:0000256" key="1">
    <source>
        <dbReference type="ARBA" id="ARBA00004141"/>
    </source>
</evidence>
<evidence type="ECO:0000259" key="8">
    <source>
        <dbReference type="Pfam" id="PF02683"/>
    </source>
</evidence>
<accession>C6HZ39</accession>
<keyword evidence="10" id="KW-1185">Reference proteome</keyword>
<feature type="transmembrane region" description="Helical" evidence="7">
    <location>
        <begin position="64"/>
        <end position="91"/>
    </location>
</feature>
<feature type="domain" description="Cytochrome C biogenesis protein transmembrane" evidence="8">
    <location>
        <begin position="10"/>
        <end position="197"/>
    </location>
</feature>
<gene>
    <name evidence="9" type="ORF">UBAL3_94530016</name>
</gene>
<name>C6HZ39_9BACT</name>
<protein>
    <submittedName>
        <fullName evidence="9">Cytochrome c biogenesis protein</fullName>
    </submittedName>
</protein>
<comment type="similarity">
    <text evidence="2">Belongs to the DsbD family.</text>
</comment>
<dbReference type="InterPro" id="IPR051790">
    <property type="entry name" value="Cytochrome_c-biogenesis_DsbD"/>
</dbReference>
<keyword evidence="3 7" id="KW-0812">Transmembrane</keyword>
<evidence type="ECO:0000313" key="10">
    <source>
        <dbReference type="Proteomes" id="UP000009374"/>
    </source>
</evidence>
<feature type="transmembrane region" description="Helical" evidence="7">
    <location>
        <begin position="98"/>
        <end position="118"/>
    </location>
</feature>
<evidence type="ECO:0000256" key="6">
    <source>
        <dbReference type="ARBA" id="ARBA00023136"/>
    </source>
</evidence>
<feature type="transmembrane region" description="Helical" evidence="7">
    <location>
        <begin position="218"/>
        <end position="239"/>
    </location>
</feature>
<dbReference type="Pfam" id="PF02683">
    <property type="entry name" value="DsbD_TM"/>
    <property type="match status" value="1"/>
</dbReference>
<feature type="transmembrane region" description="Helical" evidence="7">
    <location>
        <begin position="138"/>
        <end position="161"/>
    </location>
</feature>
<dbReference type="Proteomes" id="UP000009374">
    <property type="component" value="Unassembled WGS sequence"/>
</dbReference>
<reference evidence="9 10" key="1">
    <citation type="journal article" date="2009" name="Appl. Environ. Microbiol.">
        <title>Community genomic and proteomic analyses of chemoautotrophic iron-oxidizing "Leptospirillum rubarum" (Group II) and "Leptospirillum ferrodiazotrophum" (Group III) bacteria in acid mine drainage biofilms.</title>
        <authorList>
            <person name="Goltsman D.S."/>
            <person name="Denef V.J."/>
            <person name="Singer S.W."/>
            <person name="VerBerkmoes N.C."/>
            <person name="Lefsrud M."/>
            <person name="Mueller R.S."/>
            <person name="Dick G.J."/>
            <person name="Sun C.L."/>
            <person name="Wheeler K.E."/>
            <person name="Zemla A."/>
            <person name="Baker B.J."/>
            <person name="Hauser L."/>
            <person name="Land M."/>
            <person name="Shah M.B."/>
            <person name="Thelen M.P."/>
            <person name="Hettich R.L."/>
            <person name="Banfield J.F."/>
        </authorList>
    </citation>
    <scope>NUCLEOTIDE SEQUENCE [LARGE SCALE GENOMIC DNA]</scope>
</reference>
<evidence type="ECO:0000256" key="3">
    <source>
        <dbReference type="ARBA" id="ARBA00022692"/>
    </source>
</evidence>
<proteinExistence type="inferred from homology"/>
<feature type="transmembrane region" description="Helical" evidence="7">
    <location>
        <begin position="173"/>
        <end position="198"/>
    </location>
</feature>
<sequence length="249" mass="26887">MSHQPISWTLAFLAGLVSFVSPCVLPIVPSYVSYITGLSFEELTGRSQSLSRGVILRESLRHALVFSLGFSTLFIGFGASASFLGELLLTYQDVIRKVGAILIIFFGLFIAGWLKIPFLNREVHLPFLGKKATLSGSFLVGIGFAAGWTPCVGPILGAILFYAGSQGTVAKGVVLLSFYSLGLAIPFILASVLFNLFLGSMRSLNRFMPLLTRLSGGFLVVMGVLIFSNAFTIISAFLTQHHIGWTPNL</sequence>
<keyword evidence="5 7" id="KW-1133">Transmembrane helix</keyword>
<dbReference type="InterPro" id="IPR003834">
    <property type="entry name" value="Cyt_c_assmbl_TM_dom"/>
</dbReference>
<evidence type="ECO:0000256" key="4">
    <source>
        <dbReference type="ARBA" id="ARBA00022748"/>
    </source>
</evidence>
<keyword evidence="4" id="KW-0201">Cytochrome c-type biogenesis</keyword>
<dbReference type="EMBL" id="GG693880">
    <property type="protein sequence ID" value="EES52050.1"/>
    <property type="molecule type" value="Genomic_DNA"/>
</dbReference>
<dbReference type="GO" id="GO:0016020">
    <property type="term" value="C:membrane"/>
    <property type="evidence" value="ECO:0007669"/>
    <property type="project" value="UniProtKB-SubCell"/>
</dbReference>
<dbReference type="GO" id="GO:0017004">
    <property type="term" value="P:cytochrome complex assembly"/>
    <property type="evidence" value="ECO:0007669"/>
    <property type="project" value="UniProtKB-KW"/>
</dbReference>
<dbReference type="AlphaFoldDB" id="C6HZ39"/>